<keyword evidence="3" id="KW-1185">Reference proteome</keyword>
<dbReference type="OrthoDB" id="1166258at2759"/>
<gene>
    <name evidence="2" type="ORF">PanWU01x14_001670</name>
</gene>
<organism evidence="2 3">
    <name type="scientific">Parasponia andersonii</name>
    <name type="common">Sponia andersonii</name>
    <dbReference type="NCBI Taxonomy" id="3476"/>
    <lineage>
        <taxon>Eukaryota</taxon>
        <taxon>Viridiplantae</taxon>
        <taxon>Streptophyta</taxon>
        <taxon>Embryophyta</taxon>
        <taxon>Tracheophyta</taxon>
        <taxon>Spermatophyta</taxon>
        <taxon>Magnoliopsida</taxon>
        <taxon>eudicotyledons</taxon>
        <taxon>Gunneridae</taxon>
        <taxon>Pentapetalae</taxon>
        <taxon>rosids</taxon>
        <taxon>fabids</taxon>
        <taxon>Rosales</taxon>
        <taxon>Cannabaceae</taxon>
        <taxon>Parasponia</taxon>
    </lineage>
</organism>
<dbReference type="EMBL" id="JXTB01000001">
    <property type="protein sequence ID" value="PON80611.1"/>
    <property type="molecule type" value="Genomic_DNA"/>
</dbReference>
<comment type="caution">
    <text evidence="2">The sequence shown here is derived from an EMBL/GenBank/DDBJ whole genome shotgun (WGS) entry which is preliminary data.</text>
</comment>
<dbReference type="Pfam" id="PF13456">
    <property type="entry name" value="RVT_3"/>
    <property type="match status" value="1"/>
</dbReference>
<dbReference type="AlphaFoldDB" id="A0A2P5E504"/>
<accession>A0A2P5E504</accession>
<name>A0A2P5E504_PARAD</name>
<sequence length="92" mass="10120">MFEEMGYTGIGGIVRDYTGKVVFASSVKIPGSFDPLTMDLLALRDGLLFVPRSGNKATRKLAELSSAFSTLMYWHGELPRCLCDVVAKDIPF</sequence>
<feature type="domain" description="RNase H type-1" evidence="1">
    <location>
        <begin position="5"/>
        <end position="51"/>
    </location>
</feature>
<dbReference type="InterPro" id="IPR002156">
    <property type="entry name" value="RNaseH_domain"/>
</dbReference>
<protein>
    <recommendedName>
        <fullName evidence="1">RNase H type-1 domain-containing protein</fullName>
    </recommendedName>
</protein>
<evidence type="ECO:0000259" key="1">
    <source>
        <dbReference type="Pfam" id="PF13456"/>
    </source>
</evidence>
<dbReference type="GO" id="GO:0003676">
    <property type="term" value="F:nucleic acid binding"/>
    <property type="evidence" value="ECO:0007669"/>
    <property type="project" value="InterPro"/>
</dbReference>
<proteinExistence type="predicted"/>
<evidence type="ECO:0000313" key="3">
    <source>
        <dbReference type="Proteomes" id="UP000237105"/>
    </source>
</evidence>
<evidence type="ECO:0000313" key="2">
    <source>
        <dbReference type="EMBL" id="PON80611.1"/>
    </source>
</evidence>
<reference evidence="3" key="1">
    <citation type="submission" date="2016-06" db="EMBL/GenBank/DDBJ databases">
        <title>Parallel loss of symbiosis genes in relatives of nitrogen-fixing non-legume Parasponia.</title>
        <authorList>
            <person name="Van Velzen R."/>
            <person name="Holmer R."/>
            <person name="Bu F."/>
            <person name="Rutten L."/>
            <person name="Van Zeijl A."/>
            <person name="Liu W."/>
            <person name="Santuari L."/>
            <person name="Cao Q."/>
            <person name="Sharma T."/>
            <person name="Shen D."/>
            <person name="Roswanjaya Y."/>
            <person name="Wardhani T."/>
            <person name="Kalhor M.S."/>
            <person name="Jansen J."/>
            <person name="Van den Hoogen J."/>
            <person name="Gungor B."/>
            <person name="Hartog M."/>
            <person name="Hontelez J."/>
            <person name="Verver J."/>
            <person name="Yang W.-C."/>
            <person name="Schijlen E."/>
            <person name="Repin R."/>
            <person name="Schilthuizen M."/>
            <person name="Schranz E."/>
            <person name="Heidstra R."/>
            <person name="Miyata K."/>
            <person name="Fedorova E."/>
            <person name="Kohlen W."/>
            <person name="Bisseling T."/>
            <person name="Smit S."/>
            <person name="Geurts R."/>
        </authorList>
    </citation>
    <scope>NUCLEOTIDE SEQUENCE [LARGE SCALE GENOMIC DNA]</scope>
    <source>
        <strain evidence="3">cv. WU1-14</strain>
    </source>
</reference>
<dbReference type="Proteomes" id="UP000237105">
    <property type="component" value="Unassembled WGS sequence"/>
</dbReference>
<dbReference type="GO" id="GO:0004523">
    <property type="term" value="F:RNA-DNA hybrid ribonuclease activity"/>
    <property type="evidence" value="ECO:0007669"/>
    <property type="project" value="InterPro"/>
</dbReference>